<evidence type="ECO:0000256" key="1">
    <source>
        <dbReference type="SAM" id="SignalP"/>
    </source>
</evidence>
<dbReference type="AlphaFoldDB" id="A0A5C5WLM8"/>
<sequence precursor="true">MLQYFLTVMTIFSIAFHATVGCFAHHSHTCSSDSKYANSKHADLEHAAQPEETAVGRCCSHDHGDSVSALAKTAHLSGGDSNREYFEGRAEPQDHHDHSPCVDDHCNFVLVHRDQDVHRLLTFSKWCQVLGSDSIEIACDSRLPIFGLLQNRPLDLTGSSADRAAHQVWLL</sequence>
<evidence type="ECO:0000313" key="2">
    <source>
        <dbReference type="EMBL" id="TWT51694.1"/>
    </source>
</evidence>
<protein>
    <recommendedName>
        <fullName evidence="4">Secreted protein</fullName>
    </recommendedName>
</protein>
<organism evidence="2 3">
    <name type="scientific">Thalassoglobus neptunius</name>
    <dbReference type="NCBI Taxonomy" id="1938619"/>
    <lineage>
        <taxon>Bacteria</taxon>
        <taxon>Pseudomonadati</taxon>
        <taxon>Planctomycetota</taxon>
        <taxon>Planctomycetia</taxon>
        <taxon>Planctomycetales</taxon>
        <taxon>Planctomycetaceae</taxon>
        <taxon>Thalassoglobus</taxon>
    </lineage>
</organism>
<name>A0A5C5WLM8_9PLAN</name>
<evidence type="ECO:0008006" key="4">
    <source>
        <dbReference type="Google" id="ProtNLM"/>
    </source>
</evidence>
<accession>A0A5C5WLM8</accession>
<feature type="chain" id="PRO_5022891056" description="Secreted protein" evidence="1">
    <location>
        <begin position="18"/>
        <end position="171"/>
    </location>
</feature>
<reference evidence="2 3" key="1">
    <citation type="submission" date="2019-02" db="EMBL/GenBank/DDBJ databases">
        <title>Deep-cultivation of Planctomycetes and their phenomic and genomic characterization uncovers novel biology.</title>
        <authorList>
            <person name="Wiegand S."/>
            <person name="Jogler M."/>
            <person name="Boedeker C."/>
            <person name="Pinto D."/>
            <person name="Vollmers J."/>
            <person name="Rivas-Marin E."/>
            <person name="Kohn T."/>
            <person name="Peeters S.H."/>
            <person name="Heuer A."/>
            <person name="Rast P."/>
            <person name="Oberbeckmann S."/>
            <person name="Bunk B."/>
            <person name="Jeske O."/>
            <person name="Meyerdierks A."/>
            <person name="Storesund J.E."/>
            <person name="Kallscheuer N."/>
            <person name="Luecker S."/>
            <person name="Lage O.M."/>
            <person name="Pohl T."/>
            <person name="Merkel B.J."/>
            <person name="Hornburger P."/>
            <person name="Mueller R.-W."/>
            <person name="Bruemmer F."/>
            <person name="Labrenz M."/>
            <person name="Spormann A.M."/>
            <person name="Op Den Camp H."/>
            <person name="Overmann J."/>
            <person name="Amann R."/>
            <person name="Jetten M.S.M."/>
            <person name="Mascher T."/>
            <person name="Medema M.H."/>
            <person name="Devos D.P."/>
            <person name="Kaster A.-K."/>
            <person name="Ovreas L."/>
            <person name="Rohde M."/>
            <person name="Galperin M.Y."/>
            <person name="Jogler C."/>
        </authorList>
    </citation>
    <scope>NUCLEOTIDE SEQUENCE [LARGE SCALE GENOMIC DNA]</scope>
    <source>
        <strain evidence="2 3">KOR42</strain>
    </source>
</reference>
<keyword evidence="1" id="KW-0732">Signal</keyword>
<comment type="caution">
    <text evidence="2">The sequence shown here is derived from an EMBL/GenBank/DDBJ whole genome shotgun (WGS) entry which is preliminary data.</text>
</comment>
<gene>
    <name evidence="2" type="ORF">KOR42_33800</name>
</gene>
<keyword evidence="3" id="KW-1185">Reference proteome</keyword>
<dbReference type="EMBL" id="SIHI01000011">
    <property type="protein sequence ID" value="TWT51694.1"/>
    <property type="molecule type" value="Genomic_DNA"/>
</dbReference>
<dbReference type="Proteomes" id="UP000317243">
    <property type="component" value="Unassembled WGS sequence"/>
</dbReference>
<feature type="signal peptide" evidence="1">
    <location>
        <begin position="1"/>
        <end position="17"/>
    </location>
</feature>
<proteinExistence type="predicted"/>
<evidence type="ECO:0000313" key="3">
    <source>
        <dbReference type="Proteomes" id="UP000317243"/>
    </source>
</evidence>